<evidence type="ECO:0000313" key="3">
    <source>
        <dbReference type="EMBL" id="COW75206.1"/>
    </source>
</evidence>
<name>A0A0U0SEP7_MYCTX</name>
<evidence type="ECO:0000256" key="1">
    <source>
        <dbReference type="SAM" id="MobiDB-lite"/>
    </source>
</evidence>
<dbReference type="Proteomes" id="UP000038802">
    <property type="component" value="Unassembled WGS sequence"/>
</dbReference>
<gene>
    <name evidence="3" type="ORF">ERS007703_04162</name>
    <name evidence="4" type="ORF">ERS007739_03004</name>
    <name evidence="2" type="ORF">ERS027659_04554</name>
</gene>
<dbReference type="EMBL" id="CNFT01001706">
    <property type="protein sequence ID" value="CKT54160.1"/>
    <property type="molecule type" value="Genomic_DNA"/>
</dbReference>
<dbReference type="Proteomes" id="UP000050164">
    <property type="component" value="Unassembled WGS sequence"/>
</dbReference>
<reference evidence="3" key="1">
    <citation type="submission" date="2015-03" db="EMBL/GenBank/DDBJ databases">
        <authorList>
            <person name="Murphy D."/>
        </authorList>
    </citation>
    <scope>NUCLEOTIDE SEQUENCE [LARGE SCALE GENOMIC DNA]</scope>
    <source>
        <strain evidence="3">K00500041</strain>
    </source>
</reference>
<dbReference type="EMBL" id="CSBK01001476">
    <property type="protein sequence ID" value="COY71831.1"/>
    <property type="molecule type" value="Genomic_DNA"/>
</dbReference>
<evidence type="ECO:0000313" key="6">
    <source>
        <dbReference type="Proteomes" id="UP000039021"/>
    </source>
</evidence>
<evidence type="ECO:0000313" key="2">
    <source>
        <dbReference type="EMBL" id="CKT54160.1"/>
    </source>
</evidence>
<evidence type="ECO:0000313" key="4">
    <source>
        <dbReference type="EMBL" id="COY71831.1"/>
    </source>
</evidence>
<proteinExistence type="predicted"/>
<evidence type="ECO:0000313" key="7">
    <source>
        <dbReference type="Proteomes" id="UP000050164"/>
    </source>
</evidence>
<evidence type="ECO:0000313" key="5">
    <source>
        <dbReference type="Proteomes" id="UP000038802"/>
    </source>
</evidence>
<dbReference type="AlphaFoldDB" id="A0A0U0SEP7"/>
<feature type="compositionally biased region" description="Polar residues" evidence="1">
    <location>
        <begin position="81"/>
        <end position="99"/>
    </location>
</feature>
<dbReference type="EMBL" id="CSAE01000678">
    <property type="protein sequence ID" value="COW75206.1"/>
    <property type="molecule type" value="Genomic_DNA"/>
</dbReference>
<accession>A0A0U0SEP7</accession>
<protein>
    <submittedName>
        <fullName evidence="3">Uncharacterized protein</fullName>
    </submittedName>
</protein>
<feature type="region of interest" description="Disordered" evidence="1">
    <location>
        <begin position="1"/>
        <end position="45"/>
    </location>
</feature>
<reference evidence="4" key="2">
    <citation type="submission" date="2015-03" db="EMBL/GenBank/DDBJ databases">
        <authorList>
            <consortium name="Pathogen Informatics"/>
            <person name="Murphy D."/>
        </authorList>
    </citation>
    <scope>NUCLEOTIDE SEQUENCE</scope>
    <source>
        <strain evidence="4">N09902308</strain>
    </source>
</reference>
<organism evidence="3 5">
    <name type="scientific">Mycobacterium tuberculosis</name>
    <dbReference type="NCBI Taxonomy" id="1773"/>
    <lineage>
        <taxon>Bacteria</taxon>
        <taxon>Bacillati</taxon>
        <taxon>Actinomycetota</taxon>
        <taxon>Actinomycetes</taxon>
        <taxon>Mycobacteriales</taxon>
        <taxon>Mycobacteriaceae</taxon>
        <taxon>Mycobacterium</taxon>
        <taxon>Mycobacterium tuberculosis complex</taxon>
    </lineage>
</organism>
<feature type="region of interest" description="Disordered" evidence="1">
    <location>
        <begin position="77"/>
        <end position="120"/>
    </location>
</feature>
<reference evidence="5 6" key="3">
    <citation type="submission" date="2015-03" db="EMBL/GenBank/DDBJ databases">
        <authorList>
            <consortium name="Pathogen Informatics"/>
        </authorList>
    </citation>
    <scope>NUCLEOTIDE SEQUENCE [LARGE SCALE GENOMIC DNA]</scope>
    <source>
        <strain evidence="2 7">Bir 185</strain>
        <strain evidence="5">K00500041</strain>
        <strain evidence="6">N09902308</strain>
    </source>
</reference>
<dbReference type="Proteomes" id="UP000039021">
    <property type="component" value="Unassembled WGS sequence"/>
</dbReference>
<sequence>MPALATPEPAPANTSCPWFHQPDVPAPTLANPDPPPPPVLKNPDDGAVVVLPNPGTAGTSMIGIGISPMRMVPSKVAGTVSRVNPSGNSVNASSPTDSPVTPAEARGKVSPPGKKVNPSLATSIPTVTGVCAGMVKPFGKSVHGVVSKLRVRGIGVGVTNI</sequence>